<dbReference type="STRING" id="937777.Deipe_2029"/>
<keyword evidence="3" id="KW-0560">Oxidoreductase</keyword>
<keyword evidence="6" id="KW-1185">Reference proteome</keyword>
<dbReference type="InterPro" id="IPR020843">
    <property type="entry name" value="ER"/>
</dbReference>
<dbReference type="PANTHER" id="PTHR43401:SF2">
    <property type="entry name" value="L-THREONINE 3-DEHYDROGENASE"/>
    <property type="match status" value="1"/>
</dbReference>
<dbReference type="Pfam" id="PF00107">
    <property type="entry name" value="ADH_zinc_N"/>
    <property type="match status" value="1"/>
</dbReference>
<dbReference type="KEGG" id="dpd:Deipe_2029"/>
<name>L0A103_DEIPD</name>
<dbReference type="OrthoDB" id="9777057at2"/>
<keyword evidence="2" id="KW-0862">Zinc</keyword>
<dbReference type="SUPFAM" id="SSF51735">
    <property type="entry name" value="NAD(P)-binding Rossmann-fold domains"/>
    <property type="match status" value="1"/>
</dbReference>
<evidence type="ECO:0000259" key="4">
    <source>
        <dbReference type="SMART" id="SM00829"/>
    </source>
</evidence>
<dbReference type="InterPro" id="IPR013154">
    <property type="entry name" value="ADH-like_N"/>
</dbReference>
<dbReference type="PANTHER" id="PTHR43401">
    <property type="entry name" value="L-THREONINE 3-DEHYDROGENASE"/>
    <property type="match status" value="1"/>
</dbReference>
<dbReference type="GO" id="GO:0046872">
    <property type="term" value="F:metal ion binding"/>
    <property type="evidence" value="ECO:0007669"/>
    <property type="project" value="UniProtKB-KW"/>
</dbReference>
<accession>L0A103</accession>
<dbReference type="eggNOG" id="COG1063">
    <property type="taxonomic scope" value="Bacteria"/>
</dbReference>
<dbReference type="Proteomes" id="UP000010467">
    <property type="component" value="Chromosome"/>
</dbReference>
<dbReference type="SUPFAM" id="SSF50129">
    <property type="entry name" value="GroES-like"/>
    <property type="match status" value="1"/>
</dbReference>
<dbReference type="CDD" id="cd08236">
    <property type="entry name" value="sugar_DH"/>
    <property type="match status" value="1"/>
</dbReference>
<dbReference type="EMBL" id="CP003382">
    <property type="protein sequence ID" value="AFZ67526.1"/>
    <property type="molecule type" value="Genomic_DNA"/>
</dbReference>
<dbReference type="HOGENOM" id="CLU_026673_11_0_0"/>
<sequence length="337" mass="35661">MKALVYDGPWQMPLRDHPSPVPQQGEVLVRVQAAGICGSDVHGFTGSTGRRTPGVVMGHEFCGVIEALGEETADRTPGERVVVQPIISCAQCAECLAGRANLCLQRRGIGWSVDGGYAELVRVPSRNALPLPSEISWHEGAMIEPLAVALHAVNLTPLDFGQTVVVLGAGPIGLLCVLALKLRGAGRVLVSDLSAHRLQLARQLGADLTLPADGDPVNEVRRLTGNHGADAVLEAVGLEVTAAQSLQMVRNGGAVTWVGNSAPTVRISMQEIVTREITVRGAYAFTAEFAAAMTLLRSGRLNLTPLIEHVAPLHEGPQLVRDLARGQLDAVKVVLEP</sequence>
<organism evidence="5 6">
    <name type="scientific">Deinococcus peraridilitoris (strain DSM 19664 / LMG 22246 / CIP 109416 / KR-200)</name>
    <dbReference type="NCBI Taxonomy" id="937777"/>
    <lineage>
        <taxon>Bacteria</taxon>
        <taxon>Thermotogati</taxon>
        <taxon>Deinococcota</taxon>
        <taxon>Deinococci</taxon>
        <taxon>Deinococcales</taxon>
        <taxon>Deinococcaceae</taxon>
        <taxon>Deinococcus</taxon>
    </lineage>
</organism>
<proteinExistence type="predicted"/>
<dbReference type="Gene3D" id="3.40.50.720">
    <property type="entry name" value="NAD(P)-binding Rossmann-like Domain"/>
    <property type="match status" value="1"/>
</dbReference>
<protein>
    <submittedName>
        <fullName evidence="5">Theronine dehydrogenase-like Zn-dependent dehydrogenase</fullName>
    </submittedName>
</protein>
<evidence type="ECO:0000256" key="2">
    <source>
        <dbReference type="ARBA" id="ARBA00022833"/>
    </source>
</evidence>
<dbReference type="Pfam" id="PF08240">
    <property type="entry name" value="ADH_N"/>
    <property type="match status" value="1"/>
</dbReference>
<dbReference type="PATRIC" id="fig|937777.3.peg.2038"/>
<dbReference type="Gene3D" id="3.90.180.10">
    <property type="entry name" value="Medium-chain alcohol dehydrogenases, catalytic domain"/>
    <property type="match status" value="1"/>
</dbReference>
<dbReference type="InterPro" id="IPR013149">
    <property type="entry name" value="ADH-like_C"/>
</dbReference>
<dbReference type="GO" id="GO:0016491">
    <property type="term" value="F:oxidoreductase activity"/>
    <property type="evidence" value="ECO:0007669"/>
    <property type="project" value="UniProtKB-KW"/>
</dbReference>
<dbReference type="InterPro" id="IPR036291">
    <property type="entry name" value="NAD(P)-bd_dom_sf"/>
</dbReference>
<evidence type="ECO:0000256" key="3">
    <source>
        <dbReference type="ARBA" id="ARBA00023002"/>
    </source>
</evidence>
<evidence type="ECO:0000313" key="5">
    <source>
        <dbReference type="EMBL" id="AFZ67526.1"/>
    </source>
</evidence>
<evidence type="ECO:0000256" key="1">
    <source>
        <dbReference type="ARBA" id="ARBA00022723"/>
    </source>
</evidence>
<keyword evidence="1" id="KW-0479">Metal-binding</keyword>
<gene>
    <name evidence="5" type="ordered locus">Deipe_2029</name>
</gene>
<evidence type="ECO:0000313" key="6">
    <source>
        <dbReference type="Proteomes" id="UP000010467"/>
    </source>
</evidence>
<dbReference type="RefSeq" id="WP_015235831.1">
    <property type="nucleotide sequence ID" value="NC_019793.1"/>
</dbReference>
<reference evidence="6" key="1">
    <citation type="submission" date="2012-03" db="EMBL/GenBank/DDBJ databases">
        <title>Complete sequence of chromosome of Deinococcus peraridilitoris DSM 19664.</title>
        <authorList>
            <person name="Lucas S."/>
            <person name="Copeland A."/>
            <person name="Lapidus A."/>
            <person name="Glavina del Rio T."/>
            <person name="Dalin E."/>
            <person name="Tice H."/>
            <person name="Bruce D."/>
            <person name="Goodwin L."/>
            <person name="Pitluck S."/>
            <person name="Peters L."/>
            <person name="Mikhailova N."/>
            <person name="Lu M."/>
            <person name="Kyrpides N."/>
            <person name="Mavromatis K."/>
            <person name="Ivanova N."/>
            <person name="Brettin T."/>
            <person name="Detter J.C."/>
            <person name="Han C."/>
            <person name="Larimer F."/>
            <person name="Land M."/>
            <person name="Hauser L."/>
            <person name="Markowitz V."/>
            <person name="Cheng J.-F."/>
            <person name="Hugenholtz P."/>
            <person name="Woyke T."/>
            <person name="Wu D."/>
            <person name="Pukall R."/>
            <person name="Steenblock K."/>
            <person name="Brambilla E."/>
            <person name="Klenk H.-P."/>
            <person name="Eisen J.A."/>
        </authorList>
    </citation>
    <scope>NUCLEOTIDE SEQUENCE [LARGE SCALE GENOMIC DNA]</scope>
    <source>
        <strain evidence="6">DSM 19664 / LMG 22246 / CIP 109416 / KR-200</strain>
    </source>
</reference>
<dbReference type="InterPro" id="IPR050129">
    <property type="entry name" value="Zn_alcohol_dh"/>
</dbReference>
<feature type="domain" description="Enoyl reductase (ER)" evidence="4">
    <location>
        <begin position="8"/>
        <end position="335"/>
    </location>
</feature>
<dbReference type="InterPro" id="IPR011032">
    <property type="entry name" value="GroES-like_sf"/>
</dbReference>
<dbReference type="AlphaFoldDB" id="L0A103"/>
<dbReference type="SMART" id="SM00829">
    <property type="entry name" value="PKS_ER"/>
    <property type="match status" value="1"/>
</dbReference>